<accession>A0A165XUD4</accession>
<dbReference type="PANTHER" id="PTHR22744:SF17">
    <property type="entry name" value="BTB DOMAIN-CONTAINING PROTEIN"/>
    <property type="match status" value="1"/>
</dbReference>
<dbReference type="STRING" id="1314776.A0A165XUD4"/>
<keyword evidence="3" id="KW-1185">Reference proteome</keyword>
<feature type="domain" description="BTB" evidence="1">
    <location>
        <begin position="21"/>
        <end position="86"/>
    </location>
</feature>
<dbReference type="PANTHER" id="PTHR22744">
    <property type="entry name" value="HELIX LOOP HELIX PROTEIN 21-RELATED"/>
    <property type="match status" value="1"/>
</dbReference>
<dbReference type="Proteomes" id="UP000076798">
    <property type="component" value="Unassembled WGS sequence"/>
</dbReference>
<protein>
    <recommendedName>
        <fullName evidence="1">BTB domain-containing protein</fullName>
    </recommendedName>
</protein>
<organism evidence="2 3">
    <name type="scientific">Sistotremastrum suecicum HHB10207 ss-3</name>
    <dbReference type="NCBI Taxonomy" id="1314776"/>
    <lineage>
        <taxon>Eukaryota</taxon>
        <taxon>Fungi</taxon>
        <taxon>Dikarya</taxon>
        <taxon>Basidiomycota</taxon>
        <taxon>Agaricomycotina</taxon>
        <taxon>Agaricomycetes</taxon>
        <taxon>Sistotremastrales</taxon>
        <taxon>Sistotremastraceae</taxon>
        <taxon>Sistotremastrum</taxon>
    </lineage>
</organism>
<dbReference type="OrthoDB" id="71307at2759"/>
<evidence type="ECO:0000313" key="3">
    <source>
        <dbReference type="Proteomes" id="UP000076798"/>
    </source>
</evidence>
<evidence type="ECO:0000313" key="2">
    <source>
        <dbReference type="EMBL" id="KZT32561.1"/>
    </source>
</evidence>
<proteinExistence type="predicted"/>
<dbReference type="InterPro" id="IPR000210">
    <property type="entry name" value="BTB/POZ_dom"/>
</dbReference>
<dbReference type="SMART" id="SM00225">
    <property type="entry name" value="BTB"/>
    <property type="match status" value="1"/>
</dbReference>
<dbReference type="Gene3D" id="3.30.710.10">
    <property type="entry name" value="Potassium Channel Kv1.1, Chain A"/>
    <property type="match status" value="1"/>
</dbReference>
<sequence length="326" mass="37253">MSVEAQDPLPIARTSPHFQFADANLIIRTADKVEFHVHKSIMSFASRVFRDMISLGDLSSAPSLPMRVVDVVEESESMEALLRYIYPFRRPTFMDLEPIILLLEMADKYDIAIITSSLEDFLLLSPLAQPDPIRTYALAKKFGLRYLEQVMEPVILKRPWEILSTNQCSSEMAAITIHDLQRLEFYRSTRHKKAVSIIRNEDALYEPDCECQQRAVRENYTVLSYPPCVAWTSFVDLCSQRLLKDPTFDITSASLRDEAAAIRRSECREAGVNLTGHYAAGIEEAGRLIKLLPWTFAAQYQAVSDSASLKNKLWRSRARFEYDISN</sequence>
<name>A0A165XUD4_9AGAM</name>
<dbReference type="Pfam" id="PF00651">
    <property type="entry name" value="BTB"/>
    <property type="match status" value="1"/>
</dbReference>
<dbReference type="PROSITE" id="PS50097">
    <property type="entry name" value="BTB"/>
    <property type="match status" value="1"/>
</dbReference>
<dbReference type="CDD" id="cd18186">
    <property type="entry name" value="BTB_POZ_ZBTB_KLHL-like"/>
    <property type="match status" value="1"/>
</dbReference>
<dbReference type="EMBL" id="KV428318">
    <property type="protein sequence ID" value="KZT32561.1"/>
    <property type="molecule type" value="Genomic_DNA"/>
</dbReference>
<gene>
    <name evidence="2" type="ORF">SISSUDRAFT_528261</name>
</gene>
<dbReference type="InterPro" id="IPR011333">
    <property type="entry name" value="SKP1/BTB/POZ_sf"/>
</dbReference>
<dbReference type="SUPFAM" id="SSF54695">
    <property type="entry name" value="POZ domain"/>
    <property type="match status" value="1"/>
</dbReference>
<reference evidence="2 3" key="1">
    <citation type="journal article" date="2016" name="Mol. Biol. Evol.">
        <title>Comparative Genomics of Early-Diverging Mushroom-Forming Fungi Provides Insights into the Origins of Lignocellulose Decay Capabilities.</title>
        <authorList>
            <person name="Nagy L.G."/>
            <person name="Riley R."/>
            <person name="Tritt A."/>
            <person name="Adam C."/>
            <person name="Daum C."/>
            <person name="Floudas D."/>
            <person name="Sun H."/>
            <person name="Yadav J.S."/>
            <person name="Pangilinan J."/>
            <person name="Larsson K.H."/>
            <person name="Matsuura K."/>
            <person name="Barry K."/>
            <person name="Labutti K."/>
            <person name="Kuo R."/>
            <person name="Ohm R.A."/>
            <person name="Bhattacharya S.S."/>
            <person name="Shirouzu T."/>
            <person name="Yoshinaga Y."/>
            <person name="Martin F.M."/>
            <person name="Grigoriev I.V."/>
            <person name="Hibbett D.S."/>
        </authorList>
    </citation>
    <scope>NUCLEOTIDE SEQUENCE [LARGE SCALE GENOMIC DNA]</scope>
    <source>
        <strain evidence="2 3">HHB10207 ss-3</strain>
    </source>
</reference>
<evidence type="ECO:0000259" key="1">
    <source>
        <dbReference type="PROSITE" id="PS50097"/>
    </source>
</evidence>
<dbReference type="AlphaFoldDB" id="A0A165XUD4"/>